<keyword evidence="4 12" id="KW-0547">Nucleotide-binding</keyword>
<sequence>MDFSRLLSMDFDSSNSTLSLPSLLMDALIPGYGNISQLIYRFFGIDVGYVVSGCLVVFGLFQAAQFLYSRSYDYISSYFTSSIYIEDDDALYGQVMKWVAEQRMTKVSRDLKAVSKWVSNYQDDEDELDDDDFNVLDEKGIFNFEKWAGNIPPRYEPNYGSDRFYHEGRYFQFSREKKENQWSSDDDESLVIRCFGRSTQPIKDLLNHVKRWTLSKENKMTSVYRAPAEAHGGRMWNRQSCRPSRPMHTVSLEQQQKAKIVKDINEYLHPVTARWYASRGIPYRRGYLFHGPPGTGKTSLSFALAGIFGLPVYCISLNEVGLTESDLGTLFSQLPRRCIVLLEDIDSAGLRRDDLPTGEEETGLTSPASEPADGSEEGLTKISKTDVFPKDPTKKKATPATKSLISLSGLLNIIDGAASHEGRVLIMTTNCPENLDTALIRPGRVDLQVLFTLATREQIRDIFTRMYSTEFDDKHVNSAVTKPSTKSSTKSSKKTSKPDDDFLELLLADSTADSVDQEKLVEMAEQFADQLPESKFSPAEIQGYLLMRKRDPKKALAEIGKWRDEMLESKRSGKKVVNVLN</sequence>
<evidence type="ECO:0000256" key="4">
    <source>
        <dbReference type="ARBA" id="ARBA00022741"/>
    </source>
</evidence>
<dbReference type="PANTHER" id="PTHR23070">
    <property type="entry name" value="BCS1 AAA-TYPE ATPASE"/>
    <property type="match status" value="1"/>
</dbReference>
<comment type="similarity">
    <text evidence="2">Belongs to the AAA ATPase family. BCS1 subfamily.</text>
</comment>
<dbReference type="Pfam" id="PF00004">
    <property type="entry name" value="AAA"/>
    <property type="match status" value="2"/>
</dbReference>
<dbReference type="GO" id="GO:0005524">
    <property type="term" value="F:ATP binding"/>
    <property type="evidence" value="ECO:0007669"/>
    <property type="project" value="UniProtKB-KW"/>
</dbReference>
<keyword evidence="9" id="KW-0496">Mitochondrion</keyword>
<evidence type="ECO:0000256" key="12">
    <source>
        <dbReference type="RuleBase" id="RU003651"/>
    </source>
</evidence>
<proteinExistence type="inferred from homology"/>
<evidence type="ECO:0000256" key="13">
    <source>
        <dbReference type="SAM" id="MobiDB-lite"/>
    </source>
</evidence>
<dbReference type="InterPro" id="IPR014851">
    <property type="entry name" value="BCS1_N"/>
</dbReference>
<dbReference type="Pfam" id="PF25426">
    <property type="entry name" value="AAA_lid_BCS1"/>
    <property type="match status" value="1"/>
</dbReference>
<feature type="domain" description="BCS1 N-terminal" evidence="16">
    <location>
        <begin position="55"/>
        <end position="250"/>
    </location>
</feature>
<keyword evidence="18" id="KW-1185">Reference proteome</keyword>
<keyword evidence="3 14" id="KW-0812">Transmembrane</keyword>
<evidence type="ECO:0000256" key="11">
    <source>
        <dbReference type="ARBA" id="ARBA00048778"/>
    </source>
</evidence>
<dbReference type="InterPro" id="IPR003959">
    <property type="entry name" value="ATPase_AAA_core"/>
</dbReference>
<evidence type="ECO:0000256" key="3">
    <source>
        <dbReference type="ARBA" id="ARBA00022692"/>
    </source>
</evidence>
<dbReference type="PROSITE" id="PS00674">
    <property type="entry name" value="AAA"/>
    <property type="match status" value="1"/>
</dbReference>
<keyword evidence="7 12" id="KW-0067">ATP-binding</keyword>
<keyword evidence="10 14" id="KW-0472">Membrane</keyword>
<organism evidence="17 18">
    <name type="scientific">Neocucurbitaria cava</name>
    <dbReference type="NCBI Taxonomy" id="798079"/>
    <lineage>
        <taxon>Eukaryota</taxon>
        <taxon>Fungi</taxon>
        <taxon>Dikarya</taxon>
        <taxon>Ascomycota</taxon>
        <taxon>Pezizomycotina</taxon>
        <taxon>Dothideomycetes</taxon>
        <taxon>Pleosporomycetidae</taxon>
        <taxon>Pleosporales</taxon>
        <taxon>Pleosporineae</taxon>
        <taxon>Cucurbitariaceae</taxon>
        <taxon>Neocucurbitaria</taxon>
    </lineage>
</organism>
<keyword evidence="8 14" id="KW-1133">Transmembrane helix</keyword>
<evidence type="ECO:0000256" key="14">
    <source>
        <dbReference type="SAM" id="Phobius"/>
    </source>
</evidence>
<evidence type="ECO:0000256" key="1">
    <source>
        <dbReference type="ARBA" id="ARBA00004434"/>
    </source>
</evidence>
<dbReference type="Pfam" id="PF08740">
    <property type="entry name" value="BCS1_N"/>
    <property type="match status" value="1"/>
</dbReference>
<name>A0A9W8YHH1_9PLEO</name>
<dbReference type="InterPro" id="IPR003960">
    <property type="entry name" value="ATPase_AAA_CS"/>
</dbReference>
<evidence type="ECO:0000259" key="15">
    <source>
        <dbReference type="SMART" id="SM00382"/>
    </source>
</evidence>
<dbReference type="InterPro" id="IPR057495">
    <property type="entry name" value="AAA_lid_BCS1"/>
</dbReference>
<evidence type="ECO:0000256" key="5">
    <source>
        <dbReference type="ARBA" id="ARBA00022792"/>
    </source>
</evidence>
<evidence type="ECO:0008006" key="19">
    <source>
        <dbReference type="Google" id="ProtNLM"/>
    </source>
</evidence>
<feature type="region of interest" description="Disordered" evidence="13">
    <location>
        <begin position="479"/>
        <end position="498"/>
    </location>
</feature>
<dbReference type="InterPro" id="IPR027417">
    <property type="entry name" value="P-loop_NTPase"/>
</dbReference>
<evidence type="ECO:0000313" key="17">
    <source>
        <dbReference type="EMBL" id="KAJ4377441.1"/>
    </source>
</evidence>
<feature type="compositionally biased region" description="Basic and acidic residues" evidence="13">
    <location>
        <begin position="383"/>
        <end position="394"/>
    </location>
</feature>
<evidence type="ECO:0000313" key="18">
    <source>
        <dbReference type="Proteomes" id="UP001140560"/>
    </source>
</evidence>
<evidence type="ECO:0000259" key="16">
    <source>
        <dbReference type="SMART" id="SM01024"/>
    </source>
</evidence>
<evidence type="ECO:0000256" key="7">
    <source>
        <dbReference type="ARBA" id="ARBA00022840"/>
    </source>
</evidence>
<dbReference type="GO" id="GO:0016887">
    <property type="term" value="F:ATP hydrolysis activity"/>
    <property type="evidence" value="ECO:0007669"/>
    <property type="project" value="InterPro"/>
</dbReference>
<evidence type="ECO:0000256" key="9">
    <source>
        <dbReference type="ARBA" id="ARBA00023128"/>
    </source>
</evidence>
<comment type="catalytic activity">
    <reaction evidence="11">
        <text>ATP + H2O = ADP + phosphate + H(+)</text>
        <dbReference type="Rhea" id="RHEA:13065"/>
        <dbReference type="ChEBI" id="CHEBI:15377"/>
        <dbReference type="ChEBI" id="CHEBI:15378"/>
        <dbReference type="ChEBI" id="CHEBI:30616"/>
        <dbReference type="ChEBI" id="CHEBI:43474"/>
        <dbReference type="ChEBI" id="CHEBI:456216"/>
    </reaction>
    <physiologicalReaction direction="left-to-right" evidence="11">
        <dbReference type="Rhea" id="RHEA:13066"/>
    </physiologicalReaction>
</comment>
<feature type="domain" description="AAA+ ATPase" evidence="15">
    <location>
        <begin position="283"/>
        <end position="455"/>
    </location>
</feature>
<dbReference type="SMART" id="SM00382">
    <property type="entry name" value="AAA"/>
    <property type="match status" value="1"/>
</dbReference>
<accession>A0A9W8YHH1</accession>
<gene>
    <name evidence="17" type="ORF">N0V83_000266</name>
</gene>
<dbReference type="InterPro" id="IPR050747">
    <property type="entry name" value="Mitochondrial_chaperone_BCS1"/>
</dbReference>
<dbReference type="GO" id="GO:0005743">
    <property type="term" value="C:mitochondrial inner membrane"/>
    <property type="evidence" value="ECO:0007669"/>
    <property type="project" value="UniProtKB-SubCell"/>
</dbReference>
<keyword evidence="6" id="KW-0378">Hydrolase</keyword>
<evidence type="ECO:0000256" key="2">
    <source>
        <dbReference type="ARBA" id="ARBA00007448"/>
    </source>
</evidence>
<feature type="compositionally biased region" description="Low complexity" evidence="13">
    <location>
        <begin position="481"/>
        <end position="490"/>
    </location>
</feature>
<dbReference type="Gene3D" id="3.40.50.300">
    <property type="entry name" value="P-loop containing nucleotide triphosphate hydrolases"/>
    <property type="match status" value="1"/>
</dbReference>
<dbReference type="SUPFAM" id="SSF52540">
    <property type="entry name" value="P-loop containing nucleoside triphosphate hydrolases"/>
    <property type="match status" value="2"/>
</dbReference>
<evidence type="ECO:0000256" key="10">
    <source>
        <dbReference type="ARBA" id="ARBA00023136"/>
    </source>
</evidence>
<evidence type="ECO:0000256" key="8">
    <source>
        <dbReference type="ARBA" id="ARBA00022989"/>
    </source>
</evidence>
<feature type="region of interest" description="Disordered" evidence="13">
    <location>
        <begin position="351"/>
        <end position="399"/>
    </location>
</feature>
<protein>
    <recommendedName>
        <fullName evidence="19">P-loop containing nucleoside triphosphate hydrolase protein</fullName>
    </recommendedName>
</protein>
<dbReference type="AlphaFoldDB" id="A0A9W8YHH1"/>
<reference evidence="17" key="1">
    <citation type="submission" date="2022-10" db="EMBL/GenBank/DDBJ databases">
        <title>Tapping the CABI collections for fungal endophytes: first genome assemblies for Collariella, Neodidymelliopsis, Ascochyta clinopodiicola, Didymella pomorum, Didymosphaeria variabile, Neocosmospora piperis and Neocucurbitaria cava.</title>
        <authorList>
            <person name="Hill R."/>
        </authorList>
    </citation>
    <scope>NUCLEOTIDE SEQUENCE</scope>
    <source>
        <strain evidence="17">IMI 356814</strain>
    </source>
</reference>
<feature type="transmembrane region" description="Helical" evidence="14">
    <location>
        <begin position="47"/>
        <end position="68"/>
    </location>
</feature>
<keyword evidence="5" id="KW-0999">Mitochondrion inner membrane</keyword>
<comment type="caution">
    <text evidence="17">The sequence shown here is derived from an EMBL/GenBank/DDBJ whole genome shotgun (WGS) entry which is preliminary data.</text>
</comment>
<dbReference type="EMBL" id="JAPEUY010000001">
    <property type="protein sequence ID" value="KAJ4377441.1"/>
    <property type="molecule type" value="Genomic_DNA"/>
</dbReference>
<dbReference type="SMART" id="SM01024">
    <property type="entry name" value="BCS1_N"/>
    <property type="match status" value="1"/>
</dbReference>
<dbReference type="OrthoDB" id="10251412at2759"/>
<evidence type="ECO:0000256" key="6">
    <source>
        <dbReference type="ARBA" id="ARBA00022801"/>
    </source>
</evidence>
<comment type="subcellular location">
    <subcellularLocation>
        <location evidence="1">Mitochondrion inner membrane</location>
        <topology evidence="1">Single-pass membrane protein</topology>
    </subcellularLocation>
</comment>
<dbReference type="InterPro" id="IPR003593">
    <property type="entry name" value="AAA+_ATPase"/>
</dbReference>
<dbReference type="Proteomes" id="UP001140560">
    <property type="component" value="Unassembled WGS sequence"/>
</dbReference>